<gene>
    <name evidence="2" type="ORF">ACFFIP_16490</name>
</gene>
<dbReference type="InterPro" id="IPR013022">
    <property type="entry name" value="Xyl_isomerase-like_TIM-brl"/>
</dbReference>
<dbReference type="PROSITE" id="PS51318">
    <property type="entry name" value="TAT"/>
    <property type="match status" value="1"/>
</dbReference>
<dbReference type="InterPro" id="IPR006311">
    <property type="entry name" value="TAT_signal"/>
</dbReference>
<dbReference type="Proteomes" id="UP001589797">
    <property type="component" value="Unassembled WGS sequence"/>
</dbReference>
<reference evidence="2 3" key="1">
    <citation type="submission" date="2024-09" db="EMBL/GenBank/DDBJ databases">
        <authorList>
            <person name="Sun Q."/>
            <person name="Mori K."/>
        </authorList>
    </citation>
    <scope>NUCLEOTIDE SEQUENCE [LARGE SCALE GENOMIC DNA]</scope>
    <source>
        <strain evidence="2 3">CCM 7650</strain>
    </source>
</reference>
<dbReference type="Gene3D" id="3.20.20.150">
    <property type="entry name" value="Divalent-metal-dependent TIM barrel enzymes"/>
    <property type="match status" value="1"/>
</dbReference>
<protein>
    <submittedName>
        <fullName evidence="2">Sugar phosphate isomerase/epimerase family protein</fullName>
    </submittedName>
</protein>
<evidence type="ECO:0000313" key="3">
    <source>
        <dbReference type="Proteomes" id="UP001589797"/>
    </source>
</evidence>
<evidence type="ECO:0000313" key="2">
    <source>
        <dbReference type="EMBL" id="MFC0264288.1"/>
    </source>
</evidence>
<dbReference type="PANTHER" id="PTHR12110:SF48">
    <property type="entry name" value="BLL3656 PROTEIN"/>
    <property type="match status" value="1"/>
</dbReference>
<name>A0ABV6FWQ0_9BACT</name>
<comment type="caution">
    <text evidence="2">The sequence shown here is derived from an EMBL/GenBank/DDBJ whole genome shotgun (WGS) entry which is preliminary data.</text>
</comment>
<evidence type="ECO:0000259" key="1">
    <source>
        <dbReference type="Pfam" id="PF01261"/>
    </source>
</evidence>
<dbReference type="EMBL" id="JBHLWI010000048">
    <property type="protein sequence ID" value="MFC0264288.1"/>
    <property type="molecule type" value="Genomic_DNA"/>
</dbReference>
<dbReference type="InterPro" id="IPR050312">
    <property type="entry name" value="IolE/XylAMocC-like"/>
</dbReference>
<keyword evidence="2" id="KW-0413">Isomerase</keyword>
<dbReference type="GO" id="GO:0016853">
    <property type="term" value="F:isomerase activity"/>
    <property type="evidence" value="ECO:0007669"/>
    <property type="project" value="UniProtKB-KW"/>
</dbReference>
<organism evidence="2 3">
    <name type="scientific">Fontibacter flavus</name>
    <dbReference type="NCBI Taxonomy" id="654838"/>
    <lineage>
        <taxon>Bacteria</taxon>
        <taxon>Pseudomonadati</taxon>
        <taxon>Bacteroidota</taxon>
        <taxon>Cytophagia</taxon>
        <taxon>Cytophagales</taxon>
        <taxon>Cyclobacteriaceae</taxon>
        <taxon>Fontibacter</taxon>
    </lineage>
</organism>
<proteinExistence type="predicted"/>
<feature type="domain" description="Xylose isomerase-like TIM barrel" evidence="1">
    <location>
        <begin position="56"/>
        <end position="302"/>
    </location>
</feature>
<dbReference type="RefSeq" id="WP_382388812.1">
    <property type="nucleotide sequence ID" value="NZ_JBHLWI010000048.1"/>
</dbReference>
<dbReference type="InterPro" id="IPR036237">
    <property type="entry name" value="Xyl_isomerase-like_sf"/>
</dbReference>
<keyword evidence="3" id="KW-1185">Reference proteome</keyword>
<dbReference type="SUPFAM" id="SSF51658">
    <property type="entry name" value="Xylose isomerase-like"/>
    <property type="match status" value="1"/>
</dbReference>
<dbReference type="PANTHER" id="PTHR12110">
    <property type="entry name" value="HYDROXYPYRUVATE ISOMERASE"/>
    <property type="match status" value="1"/>
</dbReference>
<dbReference type="Pfam" id="PF01261">
    <property type="entry name" value="AP_endonuc_2"/>
    <property type="match status" value="1"/>
</dbReference>
<sequence length="307" mass="34079">MKNSRRQALKAIGLGAGALMTPQLLKASDSKVESKFSFCLNTSTIMGQQPSLKGYLEIAARAGYDGVELWIRDLQEYLNAGNSIDSLRKLITDSGLKFENAIGFAPWMVDDDSKRKAGFEQMGKEMELLAALGCKRVAAPAYGVDAPLDLFKAGERYKALLDLGRKTGVMPQLEFWGAFPFFHHLGQALMVAAAANDPDARILPDVYHLFRGNSGYDGLKMLSGELIEVFHMNDFVHHIPREEQQDKDRVYPGDGDAPMLQILKDLNNMGGNKVLSLELFNQEYWKMDPLTVAKTGLEKMKTLVSKV</sequence>
<accession>A0ABV6FWQ0</accession>